<evidence type="ECO:0000256" key="2">
    <source>
        <dbReference type="ARBA" id="ARBA00023043"/>
    </source>
</evidence>
<accession>A0AAU9KC23</accession>
<gene>
    <name evidence="4" type="ORF">BSTOLATCC_MIC62383</name>
</gene>
<dbReference type="Gene3D" id="1.25.40.20">
    <property type="entry name" value="Ankyrin repeat-containing domain"/>
    <property type="match status" value="1"/>
</dbReference>
<dbReference type="EMBL" id="CAJZBQ010000060">
    <property type="protein sequence ID" value="CAG9334798.1"/>
    <property type="molecule type" value="Genomic_DNA"/>
</dbReference>
<dbReference type="Proteomes" id="UP001162131">
    <property type="component" value="Unassembled WGS sequence"/>
</dbReference>
<dbReference type="PANTHER" id="PTHR24198:SF194">
    <property type="entry name" value="INVERSIN-A"/>
    <property type="match status" value="1"/>
</dbReference>
<dbReference type="SMART" id="SM00248">
    <property type="entry name" value="ANK"/>
    <property type="match status" value="4"/>
</dbReference>
<comment type="caution">
    <text evidence="4">The sequence shown here is derived from an EMBL/GenBank/DDBJ whole genome shotgun (WGS) entry which is preliminary data.</text>
</comment>
<dbReference type="PRINTS" id="PR01415">
    <property type="entry name" value="ANKYRIN"/>
</dbReference>
<dbReference type="PROSITE" id="PS50297">
    <property type="entry name" value="ANK_REP_REGION"/>
    <property type="match status" value="2"/>
</dbReference>
<dbReference type="SUPFAM" id="SSF48403">
    <property type="entry name" value="Ankyrin repeat"/>
    <property type="match status" value="1"/>
</dbReference>
<dbReference type="Pfam" id="PF00023">
    <property type="entry name" value="Ank"/>
    <property type="match status" value="1"/>
</dbReference>
<keyword evidence="1" id="KW-0677">Repeat</keyword>
<evidence type="ECO:0000313" key="4">
    <source>
        <dbReference type="EMBL" id="CAG9334798.1"/>
    </source>
</evidence>
<feature type="repeat" description="ANK" evidence="3">
    <location>
        <begin position="105"/>
        <end position="137"/>
    </location>
</feature>
<dbReference type="AlphaFoldDB" id="A0AAU9KC23"/>
<sequence>MIANKLLGGYTPLMMAVDKDDINLVKSLAPSSKLEDFDDKGDTALSIAVKLGNIQIVKELSKNSDINQCNKAGQNLVFLACWYNRRDILKYLIELGADINKEDCRQWTPLMVSAYNSHKEIVEILIRNGADIDKCDCYGKKAIDRATNEEIRDFLSLNSSRKAESSLHKSFNDELSSRNFLQKSLSYIQLMSPKDRQKGILYSKNQKKRNFRSRSVDLSLVVGDVPGKRKAIKNNIKSRVQLVSSAFGDHINHIWTEIARERLEIGLVKMQEYIEIEGDRIGKRVENKLWGKLEETLKEIETGNFLSQNSEIDAKSINLRYRNESENHIEIPSKINENEKSYHEISTAVQSQLQEIQSETVSSLCQQYSDLTARLETDLQESIHKMVNSMTPLNTSQKTLVESNYDFIEQVSKAYSKIAPKKTINLLTKPEDLKSKSPPSLRNTEVLQEFLKRKF</sequence>
<dbReference type="PANTHER" id="PTHR24198">
    <property type="entry name" value="ANKYRIN REPEAT AND PROTEIN KINASE DOMAIN-CONTAINING PROTEIN"/>
    <property type="match status" value="1"/>
</dbReference>
<proteinExistence type="predicted"/>
<evidence type="ECO:0000256" key="1">
    <source>
        <dbReference type="ARBA" id="ARBA00022737"/>
    </source>
</evidence>
<dbReference type="Pfam" id="PF12796">
    <property type="entry name" value="Ank_2"/>
    <property type="match status" value="1"/>
</dbReference>
<evidence type="ECO:0000313" key="5">
    <source>
        <dbReference type="Proteomes" id="UP001162131"/>
    </source>
</evidence>
<organism evidence="4 5">
    <name type="scientific">Blepharisma stoltei</name>
    <dbReference type="NCBI Taxonomy" id="1481888"/>
    <lineage>
        <taxon>Eukaryota</taxon>
        <taxon>Sar</taxon>
        <taxon>Alveolata</taxon>
        <taxon>Ciliophora</taxon>
        <taxon>Postciliodesmatophora</taxon>
        <taxon>Heterotrichea</taxon>
        <taxon>Heterotrichida</taxon>
        <taxon>Blepharismidae</taxon>
        <taxon>Blepharisma</taxon>
    </lineage>
</organism>
<protein>
    <submittedName>
        <fullName evidence="4">Uncharacterized protein</fullName>
    </submittedName>
</protein>
<reference evidence="4" key="1">
    <citation type="submission" date="2021-09" db="EMBL/GenBank/DDBJ databases">
        <authorList>
            <consortium name="AG Swart"/>
            <person name="Singh M."/>
            <person name="Singh A."/>
            <person name="Seah K."/>
            <person name="Emmerich C."/>
        </authorList>
    </citation>
    <scope>NUCLEOTIDE SEQUENCE</scope>
    <source>
        <strain evidence="4">ATCC30299</strain>
    </source>
</reference>
<dbReference type="InterPro" id="IPR036770">
    <property type="entry name" value="Ankyrin_rpt-contain_sf"/>
</dbReference>
<dbReference type="PROSITE" id="PS50088">
    <property type="entry name" value="ANK_REPEAT"/>
    <property type="match status" value="2"/>
</dbReference>
<dbReference type="InterPro" id="IPR002110">
    <property type="entry name" value="Ankyrin_rpt"/>
</dbReference>
<evidence type="ECO:0000256" key="3">
    <source>
        <dbReference type="PROSITE-ProRule" id="PRU00023"/>
    </source>
</evidence>
<keyword evidence="5" id="KW-1185">Reference proteome</keyword>
<name>A0AAU9KC23_9CILI</name>
<keyword evidence="2 3" id="KW-0040">ANK repeat</keyword>
<feature type="repeat" description="ANK" evidence="3">
    <location>
        <begin position="72"/>
        <end position="104"/>
    </location>
</feature>